<gene>
    <name evidence="2" type="ORF">CH371_14380</name>
</gene>
<dbReference type="EMBL" id="NPDT01000006">
    <property type="protein sequence ID" value="PJZ65110.1"/>
    <property type="molecule type" value="Genomic_DNA"/>
</dbReference>
<sequence>MKIKKELRVFFYIIPLVLGPLLFSNCIALNFGDLNTETIGIIPDSSIKKQKIFLTLSAKWIFSGKEKPLAKEFIDEKMKLTAEAYENSGLFVVEKENNGNLQRIHVDILEVSNINQGFVMLSGITFGLLPAWGTADIFMKTTYIDSQGKSTAEVIAKGSQFFASQIVLIILMPIPYFFSFYKYDNFIREMNRYSINEAIRIGILQIR</sequence>
<reference evidence="2 3" key="1">
    <citation type="submission" date="2017-07" db="EMBL/GenBank/DDBJ databases">
        <title>Leptospira spp. isolated from tropical soils.</title>
        <authorList>
            <person name="Thibeaux R."/>
            <person name="Iraola G."/>
            <person name="Ferres I."/>
            <person name="Bierque E."/>
            <person name="Girault D."/>
            <person name="Soupe-Gilbert M.-E."/>
            <person name="Picardeau M."/>
            <person name="Goarant C."/>
        </authorList>
    </citation>
    <scope>NUCLEOTIDE SEQUENCE [LARGE SCALE GENOMIC DNA]</scope>
    <source>
        <strain evidence="2 3">FH2-C-A2</strain>
    </source>
</reference>
<organism evidence="2 3">
    <name type="scientific">Leptospira wolffii</name>
    <dbReference type="NCBI Taxonomy" id="409998"/>
    <lineage>
        <taxon>Bacteria</taxon>
        <taxon>Pseudomonadati</taxon>
        <taxon>Spirochaetota</taxon>
        <taxon>Spirochaetia</taxon>
        <taxon>Leptospirales</taxon>
        <taxon>Leptospiraceae</taxon>
        <taxon>Leptospira</taxon>
    </lineage>
</organism>
<protein>
    <submittedName>
        <fullName evidence="2">Uncharacterized protein</fullName>
    </submittedName>
</protein>
<evidence type="ECO:0000313" key="3">
    <source>
        <dbReference type="Proteomes" id="UP000231912"/>
    </source>
</evidence>
<keyword evidence="1" id="KW-0472">Membrane</keyword>
<evidence type="ECO:0000313" key="2">
    <source>
        <dbReference type="EMBL" id="PJZ65110.1"/>
    </source>
</evidence>
<feature type="transmembrane region" description="Helical" evidence="1">
    <location>
        <begin position="9"/>
        <end position="31"/>
    </location>
</feature>
<dbReference type="Proteomes" id="UP000231912">
    <property type="component" value="Unassembled WGS sequence"/>
</dbReference>
<feature type="transmembrane region" description="Helical" evidence="1">
    <location>
        <begin position="160"/>
        <end position="181"/>
    </location>
</feature>
<keyword evidence="1" id="KW-1133">Transmembrane helix</keyword>
<proteinExistence type="predicted"/>
<accession>A0A2M9Z9M6</accession>
<name>A0A2M9Z9M6_9LEPT</name>
<comment type="caution">
    <text evidence="2">The sequence shown here is derived from an EMBL/GenBank/DDBJ whole genome shotgun (WGS) entry which is preliminary data.</text>
</comment>
<feature type="transmembrane region" description="Helical" evidence="1">
    <location>
        <begin position="118"/>
        <end position="139"/>
    </location>
</feature>
<evidence type="ECO:0000256" key="1">
    <source>
        <dbReference type="SAM" id="Phobius"/>
    </source>
</evidence>
<dbReference type="RefSeq" id="WP_100759522.1">
    <property type="nucleotide sequence ID" value="NZ_NPDT01000006.1"/>
</dbReference>
<dbReference type="AlphaFoldDB" id="A0A2M9Z9M6"/>
<keyword evidence="1" id="KW-0812">Transmembrane</keyword>